<keyword evidence="1" id="KW-0472">Membrane</keyword>
<sequence>MSETSQVQSVSKMQSIVILHTHTQTLCSSWGSAFFFFGLSDFASYCCHCCHYCSVGWLVGCLVLHCRRMLDAFFVLFSSSDSSFPPPPPPFLFPPTILLFFFPPSLLTQLMSALPFRHNGQSKKRLKTASSSFENGCLSWFAMT</sequence>
<evidence type="ECO:0000313" key="3">
    <source>
        <dbReference type="Proteomes" id="UP001365128"/>
    </source>
</evidence>
<protein>
    <submittedName>
        <fullName evidence="2">Uncharacterized protein</fullName>
    </submittedName>
</protein>
<proteinExistence type="predicted"/>
<evidence type="ECO:0000256" key="1">
    <source>
        <dbReference type="SAM" id="Phobius"/>
    </source>
</evidence>
<gene>
    <name evidence="2" type="ORF">IWX46DRAFT_330047</name>
</gene>
<evidence type="ECO:0000313" key="2">
    <source>
        <dbReference type="EMBL" id="KAK7533406.1"/>
    </source>
</evidence>
<reference evidence="2 3" key="1">
    <citation type="submission" date="2024-04" db="EMBL/GenBank/DDBJ databases">
        <title>Phyllosticta paracitricarpa is synonymous to the EU quarantine fungus P. citricarpa based on phylogenomic analyses.</title>
        <authorList>
            <consortium name="Lawrence Berkeley National Laboratory"/>
            <person name="Van Ingen-Buijs V.A."/>
            <person name="Van Westerhoven A.C."/>
            <person name="Haridas S."/>
            <person name="Skiadas P."/>
            <person name="Martin F."/>
            <person name="Groenewald J.Z."/>
            <person name="Crous P.W."/>
            <person name="Seidl M.F."/>
        </authorList>
    </citation>
    <scope>NUCLEOTIDE SEQUENCE [LARGE SCALE GENOMIC DNA]</scope>
    <source>
        <strain evidence="2 3">CBS 122670</strain>
    </source>
</reference>
<accession>A0ABR1LDT7</accession>
<dbReference type="Proteomes" id="UP001365128">
    <property type="component" value="Unassembled WGS sequence"/>
</dbReference>
<feature type="transmembrane region" description="Helical" evidence="1">
    <location>
        <begin position="91"/>
        <end position="116"/>
    </location>
</feature>
<comment type="caution">
    <text evidence="2">The sequence shown here is derived from an EMBL/GenBank/DDBJ whole genome shotgun (WGS) entry which is preliminary data.</text>
</comment>
<name>A0ABR1LDT7_9PEZI</name>
<organism evidence="2 3">
    <name type="scientific">Phyllosticta citricarpa</name>
    <dbReference type="NCBI Taxonomy" id="55181"/>
    <lineage>
        <taxon>Eukaryota</taxon>
        <taxon>Fungi</taxon>
        <taxon>Dikarya</taxon>
        <taxon>Ascomycota</taxon>
        <taxon>Pezizomycotina</taxon>
        <taxon>Dothideomycetes</taxon>
        <taxon>Dothideomycetes incertae sedis</taxon>
        <taxon>Botryosphaeriales</taxon>
        <taxon>Phyllostictaceae</taxon>
        <taxon>Phyllosticta</taxon>
    </lineage>
</organism>
<keyword evidence="1" id="KW-0812">Transmembrane</keyword>
<keyword evidence="1" id="KW-1133">Transmembrane helix</keyword>
<keyword evidence="3" id="KW-1185">Reference proteome</keyword>
<dbReference type="EMBL" id="JBBPDW010000047">
    <property type="protein sequence ID" value="KAK7533406.1"/>
    <property type="molecule type" value="Genomic_DNA"/>
</dbReference>